<gene>
    <name evidence="2" type="ORF">R3P38DRAFT_2759619</name>
</gene>
<evidence type="ECO:0000313" key="3">
    <source>
        <dbReference type="Proteomes" id="UP001362999"/>
    </source>
</evidence>
<dbReference type="Proteomes" id="UP001362999">
    <property type="component" value="Unassembled WGS sequence"/>
</dbReference>
<reference evidence="2 3" key="1">
    <citation type="journal article" date="2024" name="J Genomics">
        <title>Draft genome sequencing and assembly of Favolaschia claudopus CIRM-BRFM 2984 isolated from oak limbs.</title>
        <authorList>
            <person name="Navarro D."/>
            <person name="Drula E."/>
            <person name="Chaduli D."/>
            <person name="Cazenave R."/>
            <person name="Ahrendt S."/>
            <person name="Wang J."/>
            <person name="Lipzen A."/>
            <person name="Daum C."/>
            <person name="Barry K."/>
            <person name="Grigoriev I.V."/>
            <person name="Favel A."/>
            <person name="Rosso M.N."/>
            <person name="Martin F."/>
        </authorList>
    </citation>
    <scope>NUCLEOTIDE SEQUENCE [LARGE SCALE GENOMIC DNA]</scope>
    <source>
        <strain evidence="2 3">CIRM-BRFM 2984</strain>
    </source>
</reference>
<evidence type="ECO:0000256" key="1">
    <source>
        <dbReference type="SAM" id="MobiDB-lite"/>
    </source>
</evidence>
<name>A0AAW0E0T9_9AGAR</name>
<feature type="compositionally biased region" description="Polar residues" evidence="1">
    <location>
        <begin position="112"/>
        <end position="125"/>
    </location>
</feature>
<sequence>MGRRTRERMGPSSTAPTLAHFHREFDGLRRKRRHLSPDSEASLRLSRLTTAIPEPARLAVDITLPSLGREGGGSVTSGASFERGKRRCRGKGSVDDNKEVWGGGGNLRVLSTPLTRNGDSASTPTHKPPSPVLPEYLVLRFKDEGRGCPGARFLSSEPPTSRVQVWMQEASYFKSTRMMSNSSDNRNPDRATAEQTNLRSGTSRQRDARRLRKSTNVNNALLLHATTLFIGYSFSGGIDNTIVTMASLISAMSKLQLGSRLEIHYLAFQLSTSSFNLNVQLFMRIQFSPDTLPPGVSVLKILSVTQHRFNLGVDLQSNPEEVLRNFAYLKYGLPSTSNSRIAIKWIRIVIDNKKGYYRRPVMQPASYWCCSIANPLQTSSNFLSVASFRAHLKVFKFQPLGFLIAFPECCNSIFNSGAAALLARTVDGKNGEQRITVLPVHIKLYTGCELMNAFGFKIAESRLCYCCAKGPDNVEDNKTDRTIPGDCVEDVHYKCKENDREKSQKA</sequence>
<feature type="region of interest" description="Disordered" evidence="1">
    <location>
        <begin position="176"/>
        <end position="210"/>
    </location>
</feature>
<feature type="region of interest" description="Disordered" evidence="1">
    <location>
        <begin position="70"/>
        <end position="132"/>
    </location>
</feature>
<evidence type="ECO:0000313" key="2">
    <source>
        <dbReference type="EMBL" id="KAK7057353.1"/>
    </source>
</evidence>
<organism evidence="2 3">
    <name type="scientific">Favolaschia claudopus</name>
    <dbReference type="NCBI Taxonomy" id="2862362"/>
    <lineage>
        <taxon>Eukaryota</taxon>
        <taxon>Fungi</taxon>
        <taxon>Dikarya</taxon>
        <taxon>Basidiomycota</taxon>
        <taxon>Agaricomycotina</taxon>
        <taxon>Agaricomycetes</taxon>
        <taxon>Agaricomycetidae</taxon>
        <taxon>Agaricales</taxon>
        <taxon>Marasmiineae</taxon>
        <taxon>Mycenaceae</taxon>
        <taxon>Favolaschia</taxon>
    </lineage>
</organism>
<feature type="compositionally biased region" description="Polar residues" evidence="1">
    <location>
        <begin position="176"/>
        <end position="185"/>
    </location>
</feature>
<keyword evidence="3" id="KW-1185">Reference proteome</keyword>
<proteinExistence type="predicted"/>
<dbReference type="AlphaFoldDB" id="A0AAW0E0T9"/>
<protein>
    <submittedName>
        <fullName evidence="2">Uncharacterized protein</fullName>
    </submittedName>
</protein>
<comment type="caution">
    <text evidence="2">The sequence shown here is derived from an EMBL/GenBank/DDBJ whole genome shotgun (WGS) entry which is preliminary data.</text>
</comment>
<dbReference type="EMBL" id="JAWWNJ010000004">
    <property type="protein sequence ID" value="KAK7057353.1"/>
    <property type="molecule type" value="Genomic_DNA"/>
</dbReference>
<feature type="compositionally biased region" description="Polar residues" evidence="1">
    <location>
        <begin position="193"/>
        <end position="203"/>
    </location>
</feature>
<accession>A0AAW0E0T9</accession>